<dbReference type="PROSITE" id="PS00356">
    <property type="entry name" value="HTH_LACI_1"/>
    <property type="match status" value="1"/>
</dbReference>
<evidence type="ECO:0000313" key="5">
    <source>
        <dbReference type="EMBL" id="SHM25661.1"/>
    </source>
</evidence>
<dbReference type="Pfam" id="PF00356">
    <property type="entry name" value="LacI"/>
    <property type="match status" value="1"/>
</dbReference>
<evidence type="ECO:0000256" key="1">
    <source>
        <dbReference type="ARBA" id="ARBA00023015"/>
    </source>
</evidence>
<dbReference type="CDD" id="cd06267">
    <property type="entry name" value="PBP1_LacI_sugar_binding-like"/>
    <property type="match status" value="1"/>
</dbReference>
<keyword evidence="2" id="KW-0238">DNA-binding</keyword>
<dbReference type="InterPro" id="IPR028082">
    <property type="entry name" value="Peripla_BP_I"/>
</dbReference>
<dbReference type="PANTHER" id="PTHR30146:SF109">
    <property type="entry name" value="HTH-TYPE TRANSCRIPTIONAL REGULATOR GALS"/>
    <property type="match status" value="1"/>
</dbReference>
<dbReference type="Gene3D" id="3.40.50.2300">
    <property type="match status" value="2"/>
</dbReference>
<proteinExistence type="predicted"/>
<keyword evidence="1" id="KW-0805">Transcription regulation</keyword>
<sequence length="335" mass="35865">MAPVTRARAATLHDVARRVGVGKTTASDALSGTGRVSPDTRAAVLAAAEELGYVPNQAARRLRKSTTETIALYLPETPTRSQFYMLFVFGVLERMAPSEYDVTVVFGGSGRRRVPRADGLIVSDPLAGDPFARRLLDAGLPVVSAEHAVDGPDPGGVVWTPHDAAVRELLDHLASAGAQRPALLVPAAGTDWAARIRRGFDDWCASRGIDGPVRDVNFVPTTPELAATVGDLLREHPETDAVVCAPTEGAAMMLPALRELGRRPGENLLLANCTDSTTLQLTDPSITALDTLPRELGSRCAELLLDVMAGRADPHTEVEMPYRLMPRASTRRLAR</sequence>
<evidence type="ECO:0000313" key="6">
    <source>
        <dbReference type="Proteomes" id="UP000184440"/>
    </source>
</evidence>
<feature type="domain" description="HTH lacI-type" evidence="4">
    <location>
        <begin position="10"/>
        <end position="64"/>
    </location>
</feature>
<dbReference type="AlphaFoldDB" id="A0A1M7HAQ0"/>
<name>A0A1M7HAQ0_9ACTN</name>
<dbReference type="PANTHER" id="PTHR30146">
    <property type="entry name" value="LACI-RELATED TRANSCRIPTIONAL REPRESSOR"/>
    <property type="match status" value="1"/>
</dbReference>
<dbReference type="Pfam" id="PF13377">
    <property type="entry name" value="Peripla_BP_3"/>
    <property type="match status" value="1"/>
</dbReference>
<evidence type="ECO:0000256" key="2">
    <source>
        <dbReference type="ARBA" id="ARBA00023125"/>
    </source>
</evidence>
<dbReference type="Gene3D" id="1.10.260.40">
    <property type="entry name" value="lambda repressor-like DNA-binding domains"/>
    <property type="match status" value="1"/>
</dbReference>
<dbReference type="PROSITE" id="PS50932">
    <property type="entry name" value="HTH_LACI_2"/>
    <property type="match status" value="1"/>
</dbReference>
<reference evidence="5 6" key="1">
    <citation type="submission" date="2016-11" db="EMBL/GenBank/DDBJ databases">
        <authorList>
            <person name="Jaros S."/>
            <person name="Januszkiewicz K."/>
            <person name="Wedrychowicz H."/>
        </authorList>
    </citation>
    <scope>NUCLEOTIDE SEQUENCE [LARGE SCALE GENOMIC DNA]</scope>
    <source>
        <strain evidence="5 6">DSM 46144</strain>
    </source>
</reference>
<dbReference type="STRING" id="134849.SAMN05443668_101128"/>
<evidence type="ECO:0000259" key="4">
    <source>
        <dbReference type="PROSITE" id="PS50932"/>
    </source>
</evidence>
<keyword evidence="3" id="KW-0804">Transcription</keyword>
<dbReference type="SMART" id="SM00354">
    <property type="entry name" value="HTH_LACI"/>
    <property type="match status" value="1"/>
</dbReference>
<dbReference type="InterPro" id="IPR000843">
    <property type="entry name" value="HTH_LacI"/>
</dbReference>
<dbReference type="GO" id="GO:0000976">
    <property type="term" value="F:transcription cis-regulatory region binding"/>
    <property type="evidence" value="ECO:0007669"/>
    <property type="project" value="TreeGrafter"/>
</dbReference>
<organism evidence="5 6">
    <name type="scientific">Cryptosporangium aurantiacum</name>
    <dbReference type="NCBI Taxonomy" id="134849"/>
    <lineage>
        <taxon>Bacteria</taxon>
        <taxon>Bacillati</taxon>
        <taxon>Actinomycetota</taxon>
        <taxon>Actinomycetes</taxon>
        <taxon>Cryptosporangiales</taxon>
        <taxon>Cryptosporangiaceae</taxon>
        <taxon>Cryptosporangium</taxon>
    </lineage>
</organism>
<dbReference type="InterPro" id="IPR010982">
    <property type="entry name" value="Lambda_DNA-bd_dom_sf"/>
</dbReference>
<gene>
    <name evidence="5" type="ORF">SAMN05443668_101128</name>
</gene>
<protein>
    <submittedName>
        <fullName evidence="5">Transcriptional regulator, LacI family</fullName>
    </submittedName>
</protein>
<dbReference type="SUPFAM" id="SSF47413">
    <property type="entry name" value="lambda repressor-like DNA-binding domains"/>
    <property type="match status" value="1"/>
</dbReference>
<accession>A0A1M7HAQ0</accession>
<evidence type="ECO:0000256" key="3">
    <source>
        <dbReference type="ARBA" id="ARBA00023163"/>
    </source>
</evidence>
<dbReference type="InterPro" id="IPR046335">
    <property type="entry name" value="LacI/GalR-like_sensor"/>
</dbReference>
<dbReference type="CDD" id="cd01392">
    <property type="entry name" value="HTH_LacI"/>
    <property type="match status" value="1"/>
</dbReference>
<dbReference type="SUPFAM" id="SSF53822">
    <property type="entry name" value="Periplasmic binding protein-like I"/>
    <property type="match status" value="1"/>
</dbReference>
<dbReference type="EMBL" id="FRCS01000001">
    <property type="protein sequence ID" value="SHM25661.1"/>
    <property type="molecule type" value="Genomic_DNA"/>
</dbReference>
<dbReference type="GO" id="GO:0003700">
    <property type="term" value="F:DNA-binding transcription factor activity"/>
    <property type="evidence" value="ECO:0007669"/>
    <property type="project" value="TreeGrafter"/>
</dbReference>
<keyword evidence="6" id="KW-1185">Reference proteome</keyword>
<dbReference type="Proteomes" id="UP000184440">
    <property type="component" value="Unassembled WGS sequence"/>
</dbReference>